<organism evidence="9 10">
    <name type="scientific">Abyssobacteria bacterium (strain SURF_5)</name>
    <dbReference type="NCBI Taxonomy" id="2093360"/>
    <lineage>
        <taxon>Bacteria</taxon>
        <taxon>Pseudomonadati</taxon>
        <taxon>Candidatus Hydrogenedentota</taxon>
        <taxon>Candidatus Abyssobacteria</taxon>
    </lineage>
</organism>
<feature type="transmembrane region" description="Helical" evidence="7">
    <location>
        <begin position="28"/>
        <end position="49"/>
    </location>
</feature>
<evidence type="ECO:0000256" key="6">
    <source>
        <dbReference type="ARBA" id="ARBA00023136"/>
    </source>
</evidence>
<keyword evidence="4 7" id="KW-0812">Transmembrane</keyword>
<dbReference type="PANTHER" id="PTHR30353:SF0">
    <property type="entry name" value="TRANSMEMBRANE PROTEIN"/>
    <property type="match status" value="1"/>
</dbReference>
<feature type="transmembrane region" description="Helical" evidence="7">
    <location>
        <begin position="56"/>
        <end position="82"/>
    </location>
</feature>
<feature type="transmembrane region" description="Helical" evidence="7">
    <location>
        <begin position="154"/>
        <end position="176"/>
    </location>
</feature>
<feature type="transmembrane region" description="Helical" evidence="7">
    <location>
        <begin position="188"/>
        <end position="206"/>
    </location>
</feature>
<evidence type="ECO:0000256" key="3">
    <source>
        <dbReference type="ARBA" id="ARBA00022475"/>
    </source>
</evidence>
<evidence type="ECO:0000259" key="8">
    <source>
        <dbReference type="Pfam" id="PF09335"/>
    </source>
</evidence>
<dbReference type="InterPro" id="IPR032816">
    <property type="entry name" value="VTT_dom"/>
</dbReference>
<dbReference type="Pfam" id="PF09335">
    <property type="entry name" value="VTT_dom"/>
    <property type="match status" value="1"/>
</dbReference>
<dbReference type="AlphaFoldDB" id="A0A3A4NS27"/>
<keyword evidence="3 7" id="KW-1003">Cell membrane</keyword>
<keyword evidence="6 7" id="KW-0472">Membrane</keyword>
<evidence type="ECO:0000256" key="1">
    <source>
        <dbReference type="ARBA" id="ARBA00004651"/>
    </source>
</evidence>
<name>A0A3A4NS27_ABYX5</name>
<evidence type="ECO:0000256" key="4">
    <source>
        <dbReference type="ARBA" id="ARBA00022692"/>
    </source>
</evidence>
<dbReference type="NCBIfam" id="NF008102">
    <property type="entry name" value="PRK10847.1"/>
    <property type="match status" value="1"/>
</dbReference>
<feature type="domain" description="VTT" evidence="8">
    <location>
        <begin position="49"/>
        <end position="174"/>
    </location>
</feature>
<accession>A0A3A4NS27</accession>
<dbReference type="PANTHER" id="PTHR30353">
    <property type="entry name" value="INNER MEMBRANE PROTEIN DEDA-RELATED"/>
    <property type="match status" value="1"/>
</dbReference>
<proteinExistence type="inferred from homology"/>
<evidence type="ECO:0000256" key="7">
    <source>
        <dbReference type="RuleBase" id="RU367016"/>
    </source>
</evidence>
<gene>
    <name evidence="9" type="ORF">C4520_14275</name>
</gene>
<evidence type="ECO:0000313" key="9">
    <source>
        <dbReference type="EMBL" id="RJP18604.1"/>
    </source>
</evidence>
<evidence type="ECO:0000256" key="5">
    <source>
        <dbReference type="ARBA" id="ARBA00022989"/>
    </source>
</evidence>
<evidence type="ECO:0000256" key="2">
    <source>
        <dbReference type="ARBA" id="ARBA00010792"/>
    </source>
</evidence>
<dbReference type="Proteomes" id="UP000265882">
    <property type="component" value="Unassembled WGS sequence"/>
</dbReference>
<protein>
    <submittedName>
        <fullName evidence="9">DedA family protein</fullName>
    </submittedName>
</protein>
<dbReference type="GO" id="GO:0005886">
    <property type="term" value="C:plasma membrane"/>
    <property type="evidence" value="ECO:0007669"/>
    <property type="project" value="UniProtKB-SubCell"/>
</dbReference>
<comment type="caution">
    <text evidence="9">The sequence shown here is derived from an EMBL/GenBank/DDBJ whole genome shotgun (WGS) entry which is preliminary data.</text>
</comment>
<keyword evidence="5 7" id="KW-1133">Transmembrane helix</keyword>
<sequence>MELIKYFFDIILHLDKHLDVVIKNFGNWTYAIFFCIIFFETGVVVTPFLPGDSLLFAVGALAALGSLDVKLVLILLIIAAIAGDTANYWIGHAAGPKVFTKTNSRFLNKEHLDRTHRFYEKYGGKTIVLARFIPIIRTFAPFVAGIGSMNYRHFIVYNVLGGTFWVLLFVLGGYFFGNMPVVKNNFSLVIFAIIFISILPGIIEFVRSRRKSSDAVAERAACPED</sequence>
<comment type="subcellular location">
    <subcellularLocation>
        <location evidence="1 7">Cell membrane</location>
        <topology evidence="1 7">Multi-pass membrane protein</topology>
    </subcellularLocation>
</comment>
<comment type="similarity">
    <text evidence="2 7">Belongs to the DedA family.</text>
</comment>
<dbReference type="EMBL" id="QZKU01000099">
    <property type="protein sequence ID" value="RJP18604.1"/>
    <property type="molecule type" value="Genomic_DNA"/>
</dbReference>
<reference evidence="9 10" key="1">
    <citation type="journal article" date="2017" name="ISME J.">
        <title>Energy and carbon metabolisms in a deep terrestrial subsurface fluid microbial community.</title>
        <authorList>
            <person name="Momper L."/>
            <person name="Jungbluth S.P."/>
            <person name="Lee M.D."/>
            <person name="Amend J.P."/>
        </authorList>
    </citation>
    <scope>NUCLEOTIDE SEQUENCE [LARGE SCALE GENOMIC DNA]</scope>
    <source>
        <strain evidence="9">SURF_5</strain>
    </source>
</reference>
<evidence type="ECO:0000313" key="10">
    <source>
        <dbReference type="Proteomes" id="UP000265882"/>
    </source>
</evidence>
<dbReference type="InterPro" id="IPR032818">
    <property type="entry name" value="DedA-like"/>
</dbReference>
<dbReference type="InterPro" id="IPR058127">
    <property type="entry name" value="DedA"/>
</dbReference>